<dbReference type="Proteomes" id="UP000824504">
    <property type="component" value="Chromosome"/>
</dbReference>
<dbReference type="Pfam" id="PF01636">
    <property type="entry name" value="APH"/>
    <property type="match status" value="1"/>
</dbReference>
<accession>A0ABX8SMC4</accession>
<organism evidence="2 3">
    <name type="scientific">Tessaracoccus palaemonis</name>
    <dbReference type="NCBI Taxonomy" id="2829499"/>
    <lineage>
        <taxon>Bacteria</taxon>
        <taxon>Bacillati</taxon>
        <taxon>Actinomycetota</taxon>
        <taxon>Actinomycetes</taxon>
        <taxon>Propionibacteriales</taxon>
        <taxon>Propionibacteriaceae</taxon>
        <taxon>Tessaracoccus</taxon>
    </lineage>
</organism>
<sequence length="391" mass="42130">MNHDDLTTALFELASTQRWFSGRAGTPAGVELGDWVVRPGPGPGLRPAVLLVSYPDGRVDRFLIPLRIDPDGSFVDACDEAGLLLDALRAGAPGFEAFRQIPEGLGARRFSGEQSNTTVFFGTTLLAKVFRRLEPGRNVDVELHRALAGTGTVAELYGTWSVGDTDLAVFLECLQDPTDGFELARRHAAARADFSDHARAAGAALARLHEALAERLGTGTLSGAELAAAFRARFADVVGQQPAVGPFADAAAAVFDAVPPGDLPAQRIHGDCHLGQVLLTQGRWVYVDFEGEPLRPMADRRLPDSPLRDVAGMLRSLRYASVMEEAPDGWLTAARDAFLTGYGLDPARPDPVLAAYETDKAGYEVSYESRFRPHLVRVPIDFLAALPQRSS</sequence>
<protein>
    <submittedName>
        <fullName evidence="2">Phosphotransferase</fullName>
    </submittedName>
</protein>
<keyword evidence="3" id="KW-1185">Reference proteome</keyword>
<feature type="domain" description="Aminoglycoside phosphotransferase" evidence="1">
    <location>
        <begin position="107"/>
        <end position="339"/>
    </location>
</feature>
<evidence type="ECO:0000313" key="3">
    <source>
        <dbReference type="Proteomes" id="UP000824504"/>
    </source>
</evidence>
<name>A0ABX8SMC4_9ACTN</name>
<reference evidence="2 3" key="1">
    <citation type="submission" date="2021-07" db="EMBL/GenBank/DDBJ databases">
        <title>complete genome sequencing of Tessaracoccus sp.J1M15.</title>
        <authorList>
            <person name="Bae J.-W."/>
            <person name="Kim D.-y."/>
        </authorList>
    </citation>
    <scope>NUCLEOTIDE SEQUENCE [LARGE SCALE GENOMIC DNA]</scope>
    <source>
        <strain evidence="2 3">J1M15</strain>
    </source>
</reference>
<dbReference type="RefSeq" id="WP_219084012.1">
    <property type="nucleotide sequence ID" value="NZ_CP079216.1"/>
</dbReference>
<gene>
    <name evidence="2" type="ORF">KDB89_06460</name>
</gene>
<proteinExistence type="predicted"/>
<dbReference type="InterPro" id="IPR002575">
    <property type="entry name" value="Aminoglycoside_PTrfase"/>
</dbReference>
<dbReference type="EMBL" id="CP079216">
    <property type="protein sequence ID" value="QXT64089.1"/>
    <property type="molecule type" value="Genomic_DNA"/>
</dbReference>
<evidence type="ECO:0000313" key="2">
    <source>
        <dbReference type="EMBL" id="QXT64089.1"/>
    </source>
</evidence>
<evidence type="ECO:0000259" key="1">
    <source>
        <dbReference type="Pfam" id="PF01636"/>
    </source>
</evidence>